<dbReference type="PANTHER" id="PTHR30055:SF234">
    <property type="entry name" value="HTH-TYPE TRANSCRIPTIONAL REGULATOR BETI"/>
    <property type="match status" value="1"/>
</dbReference>
<dbReference type="Gene3D" id="1.10.10.60">
    <property type="entry name" value="Homeodomain-like"/>
    <property type="match status" value="1"/>
</dbReference>
<dbReference type="AlphaFoldDB" id="A0AA41QCM8"/>
<feature type="DNA-binding region" description="H-T-H motif" evidence="4">
    <location>
        <begin position="32"/>
        <end position="51"/>
    </location>
</feature>
<keyword evidence="3" id="KW-0804">Transcription</keyword>
<organism evidence="6 7">
    <name type="scientific">Antribacter soli</name>
    <dbReference type="NCBI Taxonomy" id="2910976"/>
    <lineage>
        <taxon>Bacteria</taxon>
        <taxon>Bacillati</taxon>
        <taxon>Actinomycetota</taxon>
        <taxon>Actinomycetes</taxon>
        <taxon>Micrococcales</taxon>
        <taxon>Promicromonosporaceae</taxon>
        <taxon>Antribacter</taxon>
    </lineage>
</organism>
<dbReference type="Proteomes" id="UP001165405">
    <property type="component" value="Unassembled WGS sequence"/>
</dbReference>
<dbReference type="Gene3D" id="1.10.357.10">
    <property type="entry name" value="Tetracycline Repressor, domain 2"/>
    <property type="match status" value="1"/>
</dbReference>
<evidence type="ECO:0000256" key="4">
    <source>
        <dbReference type="PROSITE-ProRule" id="PRU00335"/>
    </source>
</evidence>
<dbReference type="PANTHER" id="PTHR30055">
    <property type="entry name" value="HTH-TYPE TRANSCRIPTIONAL REGULATOR RUTR"/>
    <property type="match status" value="1"/>
</dbReference>
<protein>
    <submittedName>
        <fullName evidence="6">TetR/AcrR family transcriptional regulator</fullName>
    </submittedName>
</protein>
<name>A0AA41QCM8_9MICO</name>
<dbReference type="RefSeq" id="WP_236087364.1">
    <property type="nucleotide sequence ID" value="NZ_JAKGSG010000006.1"/>
</dbReference>
<dbReference type="InterPro" id="IPR036271">
    <property type="entry name" value="Tet_transcr_reg_TetR-rel_C_sf"/>
</dbReference>
<sequence>MGVRKERADRTRAALKDAARQVFAERGYLNTKITDITAAAGRATGSFYDHFASKEELLQALLADMEDQASGDLRSEEGTPEHDLTDPAHLRDHVRVAWQVFRDHLPVVVALLQQTMAEQPGTGRAWQRLAADTEPLREHLERARENGRELPGDPALVAAAMGGAMSMLGYALLTAGPSGPDVSDDDVVDTLTAFFLHGLAGRES</sequence>
<keyword evidence="2 4" id="KW-0238">DNA-binding</keyword>
<evidence type="ECO:0000256" key="1">
    <source>
        <dbReference type="ARBA" id="ARBA00023015"/>
    </source>
</evidence>
<dbReference type="GO" id="GO:0000976">
    <property type="term" value="F:transcription cis-regulatory region binding"/>
    <property type="evidence" value="ECO:0007669"/>
    <property type="project" value="TreeGrafter"/>
</dbReference>
<accession>A0AA41QCM8</accession>
<dbReference type="GO" id="GO:0003700">
    <property type="term" value="F:DNA-binding transcription factor activity"/>
    <property type="evidence" value="ECO:0007669"/>
    <property type="project" value="TreeGrafter"/>
</dbReference>
<gene>
    <name evidence="6" type="ORF">L1785_01520</name>
</gene>
<dbReference type="InterPro" id="IPR050109">
    <property type="entry name" value="HTH-type_TetR-like_transc_reg"/>
</dbReference>
<dbReference type="SUPFAM" id="SSF46689">
    <property type="entry name" value="Homeodomain-like"/>
    <property type="match status" value="1"/>
</dbReference>
<keyword evidence="1" id="KW-0805">Transcription regulation</keyword>
<evidence type="ECO:0000259" key="5">
    <source>
        <dbReference type="PROSITE" id="PS50977"/>
    </source>
</evidence>
<comment type="caution">
    <text evidence="6">The sequence shown here is derived from an EMBL/GenBank/DDBJ whole genome shotgun (WGS) entry which is preliminary data.</text>
</comment>
<keyword evidence="7" id="KW-1185">Reference proteome</keyword>
<dbReference type="PRINTS" id="PR00455">
    <property type="entry name" value="HTHTETR"/>
</dbReference>
<evidence type="ECO:0000313" key="6">
    <source>
        <dbReference type="EMBL" id="MCF4119652.1"/>
    </source>
</evidence>
<dbReference type="Pfam" id="PF00440">
    <property type="entry name" value="TetR_N"/>
    <property type="match status" value="1"/>
</dbReference>
<dbReference type="InterPro" id="IPR009057">
    <property type="entry name" value="Homeodomain-like_sf"/>
</dbReference>
<evidence type="ECO:0000313" key="7">
    <source>
        <dbReference type="Proteomes" id="UP001165405"/>
    </source>
</evidence>
<dbReference type="PROSITE" id="PS50977">
    <property type="entry name" value="HTH_TETR_2"/>
    <property type="match status" value="1"/>
</dbReference>
<evidence type="ECO:0000256" key="3">
    <source>
        <dbReference type="ARBA" id="ARBA00023163"/>
    </source>
</evidence>
<proteinExistence type="predicted"/>
<dbReference type="InterPro" id="IPR001647">
    <property type="entry name" value="HTH_TetR"/>
</dbReference>
<dbReference type="EMBL" id="JAKGSG010000006">
    <property type="protein sequence ID" value="MCF4119652.1"/>
    <property type="molecule type" value="Genomic_DNA"/>
</dbReference>
<reference evidence="6" key="1">
    <citation type="submission" date="2022-01" db="EMBL/GenBank/DDBJ databases">
        <title>Antribacter sp. nov., isolated from Guizhou of China.</title>
        <authorList>
            <person name="Chengliang C."/>
            <person name="Ya Z."/>
        </authorList>
    </citation>
    <scope>NUCLEOTIDE SEQUENCE</scope>
    <source>
        <strain evidence="6">KLBMP 9083</strain>
    </source>
</reference>
<evidence type="ECO:0000256" key="2">
    <source>
        <dbReference type="ARBA" id="ARBA00023125"/>
    </source>
</evidence>
<feature type="domain" description="HTH tetR-type" evidence="5">
    <location>
        <begin position="9"/>
        <end position="69"/>
    </location>
</feature>
<dbReference type="SUPFAM" id="SSF48498">
    <property type="entry name" value="Tetracyclin repressor-like, C-terminal domain"/>
    <property type="match status" value="1"/>
</dbReference>